<dbReference type="EMBL" id="BARU01007584">
    <property type="protein sequence ID" value="GAH46353.1"/>
    <property type="molecule type" value="Genomic_DNA"/>
</dbReference>
<name>X1HM13_9ZZZZ</name>
<reference evidence="2" key="1">
    <citation type="journal article" date="2014" name="Front. Microbiol.">
        <title>High frequency of phylogenetically diverse reductive dehalogenase-homologous genes in deep subseafloor sedimentary metagenomes.</title>
        <authorList>
            <person name="Kawai M."/>
            <person name="Futagami T."/>
            <person name="Toyoda A."/>
            <person name="Takaki Y."/>
            <person name="Nishi S."/>
            <person name="Hori S."/>
            <person name="Arai W."/>
            <person name="Tsubouchi T."/>
            <person name="Morono Y."/>
            <person name="Uchiyama I."/>
            <person name="Ito T."/>
            <person name="Fujiyama A."/>
            <person name="Inagaki F."/>
            <person name="Takami H."/>
        </authorList>
    </citation>
    <scope>NUCLEOTIDE SEQUENCE</scope>
    <source>
        <strain evidence="2">Expedition CK06-06</strain>
    </source>
</reference>
<sequence length="124" mass="13748">MAQLIAMRRWIWFFIVVLLGVGVGLAYGWLINPVKYVDTTPAKLRSDYQTDYVLMVAEAYQAEGDLDLAARRLAVLGDSPPAEIVRQAMIHAAQIPYADSDQELLSILASEFQTWSPNPGAPQP</sequence>
<accession>X1HM13</accession>
<keyword evidence="1" id="KW-0472">Membrane</keyword>
<evidence type="ECO:0000313" key="2">
    <source>
        <dbReference type="EMBL" id="GAH46353.1"/>
    </source>
</evidence>
<organism evidence="2">
    <name type="scientific">marine sediment metagenome</name>
    <dbReference type="NCBI Taxonomy" id="412755"/>
    <lineage>
        <taxon>unclassified sequences</taxon>
        <taxon>metagenomes</taxon>
        <taxon>ecological metagenomes</taxon>
    </lineage>
</organism>
<protein>
    <submittedName>
        <fullName evidence="2">Uncharacterized protein</fullName>
    </submittedName>
</protein>
<comment type="caution">
    <text evidence="2">The sequence shown here is derived from an EMBL/GenBank/DDBJ whole genome shotgun (WGS) entry which is preliminary data.</text>
</comment>
<evidence type="ECO:0000256" key="1">
    <source>
        <dbReference type="SAM" id="Phobius"/>
    </source>
</evidence>
<feature type="transmembrane region" description="Helical" evidence="1">
    <location>
        <begin position="12"/>
        <end position="30"/>
    </location>
</feature>
<gene>
    <name evidence="2" type="ORF">S03H2_14938</name>
</gene>
<keyword evidence="1" id="KW-0812">Transmembrane</keyword>
<proteinExistence type="predicted"/>
<keyword evidence="1" id="KW-1133">Transmembrane helix</keyword>
<dbReference type="AlphaFoldDB" id="X1HM13"/>